<dbReference type="GO" id="GO:0004673">
    <property type="term" value="F:protein histidine kinase activity"/>
    <property type="evidence" value="ECO:0007669"/>
    <property type="project" value="UniProtKB-EC"/>
</dbReference>
<dbReference type="InterPro" id="IPR036890">
    <property type="entry name" value="HATPase_C_sf"/>
</dbReference>
<dbReference type="InterPro" id="IPR003594">
    <property type="entry name" value="HATPase_dom"/>
</dbReference>
<dbReference type="InterPro" id="IPR050980">
    <property type="entry name" value="2C_sensor_his_kinase"/>
</dbReference>
<name>A0A7Y9JCZ7_9ACTN</name>
<evidence type="ECO:0000313" key="9">
    <source>
        <dbReference type="EMBL" id="NYD42774.1"/>
    </source>
</evidence>
<dbReference type="InterPro" id="IPR005467">
    <property type="entry name" value="His_kinase_dom"/>
</dbReference>
<dbReference type="GO" id="GO:0000160">
    <property type="term" value="P:phosphorelay signal transduction system"/>
    <property type="evidence" value="ECO:0007669"/>
    <property type="project" value="UniProtKB-KW"/>
</dbReference>
<accession>A0A7Y9JCZ7</accession>
<dbReference type="EMBL" id="JACCBG010000001">
    <property type="protein sequence ID" value="NYD42774.1"/>
    <property type="molecule type" value="Genomic_DNA"/>
</dbReference>
<keyword evidence="10" id="KW-1185">Reference proteome</keyword>
<organism evidence="9 10">
    <name type="scientific">Nocardioides panaciterrulae</name>
    <dbReference type="NCBI Taxonomy" id="661492"/>
    <lineage>
        <taxon>Bacteria</taxon>
        <taxon>Bacillati</taxon>
        <taxon>Actinomycetota</taxon>
        <taxon>Actinomycetes</taxon>
        <taxon>Propionibacteriales</taxon>
        <taxon>Nocardioidaceae</taxon>
        <taxon>Nocardioides</taxon>
    </lineage>
</organism>
<dbReference type="SMART" id="SM00387">
    <property type="entry name" value="HATPase_c"/>
    <property type="match status" value="1"/>
</dbReference>
<protein>
    <recommendedName>
        <fullName evidence="2">histidine kinase</fullName>
        <ecNumber evidence="2">2.7.13.3</ecNumber>
    </recommendedName>
</protein>
<keyword evidence="4" id="KW-0808">Transferase</keyword>
<feature type="transmembrane region" description="Helical" evidence="7">
    <location>
        <begin position="137"/>
        <end position="159"/>
    </location>
</feature>
<feature type="transmembrane region" description="Helical" evidence="7">
    <location>
        <begin position="75"/>
        <end position="93"/>
    </location>
</feature>
<dbReference type="PRINTS" id="PR00344">
    <property type="entry name" value="BCTRLSENSOR"/>
</dbReference>
<evidence type="ECO:0000256" key="2">
    <source>
        <dbReference type="ARBA" id="ARBA00012438"/>
    </source>
</evidence>
<evidence type="ECO:0000256" key="1">
    <source>
        <dbReference type="ARBA" id="ARBA00000085"/>
    </source>
</evidence>
<evidence type="ECO:0000256" key="6">
    <source>
        <dbReference type="ARBA" id="ARBA00023012"/>
    </source>
</evidence>
<dbReference type="SUPFAM" id="SSF55874">
    <property type="entry name" value="ATPase domain of HSP90 chaperone/DNA topoisomerase II/histidine kinase"/>
    <property type="match status" value="1"/>
</dbReference>
<keyword evidence="7" id="KW-1133">Transmembrane helix</keyword>
<feature type="transmembrane region" description="Helical" evidence="7">
    <location>
        <begin position="171"/>
        <end position="188"/>
    </location>
</feature>
<dbReference type="Proteomes" id="UP000535511">
    <property type="component" value="Unassembled WGS sequence"/>
</dbReference>
<comment type="catalytic activity">
    <reaction evidence="1">
        <text>ATP + protein L-histidine = ADP + protein N-phospho-L-histidine.</text>
        <dbReference type="EC" id="2.7.13.3"/>
    </reaction>
</comment>
<dbReference type="EC" id="2.7.13.3" evidence="2"/>
<dbReference type="Gene3D" id="3.30.565.10">
    <property type="entry name" value="Histidine kinase-like ATPase, C-terminal domain"/>
    <property type="match status" value="1"/>
</dbReference>
<dbReference type="PANTHER" id="PTHR44936">
    <property type="entry name" value="SENSOR PROTEIN CREC"/>
    <property type="match status" value="1"/>
</dbReference>
<gene>
    <name evidence="9" type="ORF">BJZ21_002857</name>
</gene>
<dbReference type="Pfam" id="PF02518">
    <property type="entry name" value="HATPase_c"/>
    <property type="match status" value="1"/>
</dbReference>
<dbReference type="PROSITE" id="PS50109">
    <property type="entry name" value="HIS_KIN"/>
    <property type="match status" value="1"/>
</dbReference>
<dbReference type="PANTHER" id="PTHR44936:SF9">
    <property type="entry name" value="SENSOR PROTEIN CREC"/>
    <property type="match status" value="1"/>
</dbReference>
<reference evidence="9 10" key="1">
    <citation type="submission" date="2020-07" db="EMBL/GenBank/DDBJ databases">
        <title>Sequencing the genomes of 1000 actinobacteria strains.</title>
        <authorList>
            <person name="Klenk H.-P."/>
        </authorList>
    </citation>
    <scope>NUCLEOTIDE SEQUENCE [LARGE SCALE GENOMIC DNA]</scope>
    <source>
        <strain evidence="9 10">DSM 21350</strain>
    </source>
</reference>
<sequence>MALPITGGWSWRGSILMFAVLLHPYLLVLALPSTGAERLHTADEMSRLLATNGILAAAVILKYEWRLTRRASTGWLAMALGFQAAQTIPFALLSLQAPAAGRFDSVVGTAQVPATVVVLALVAMAARGTWIPVRNPLTTGLLLGGAVAAARLVLFRAGLDPSLALDGPARVVDAVLVALVVVATIVVLSRSHLLPGWARLRFGAFLGCLVASRLLATGSPSQLRSALSVLVLVAGVAALLGAAAVMLRQGIRDNVRQLATLAHRAAAAEVNVRDGRERMHELHATVAGIAQASRLLLHGGGPSGGQRRRLEALLDSEMARLERMLSRRGRQPVGAVCLDELLRPLVETQLTLGADIDLEPTPLRVLGRADDLAEVVHILLSNAARHAPGAPVTVRASRTTDGRTEVRVADQGPGVPASLRASLFTWGGRRAGSPGQGIGLQLAKRLMLEQAGNLTLEDRGRPGGATFVLTIPSCPPGTP</sequence>
<evidence type="ECO:0000256" key="7">
    <source>
        <dbReference type="SAM" id="Phobius"/>
    </source>
</evidence>
<dbReference type="RefSeq" id="WP_179664368.1">
    <property type="nucleotide sequence ID" value="NZ_JACCBG010000001.1"/>
</dbReference>
<dbReference type="InterPro" id="IPR004358">
    <property type="entry name" value="Sig_transdc_His_kin-like_C"/>
</dbReference>
<feature type="transmembrane region" description="Helical" evidence="7">
    <location>
        <begin position="105"/>
        <end position="125"/>
    </location>
</feature>
<keyword evidence="3" id="KW-0597">Phosphoprotein</keyword>
<proteinExistence type="predicted"/>
<feature type="transmembrane region" description="Helical" evidence="7">
    <location>
        <begin position="225"/>
        <end position="247"/>
    </location>
</feature>
<dbReference type="AlphaFoldDB" id="A0A7Y9JCZ7"/>
<feature type="transmembrane region" description="Helical" evidence="7">
    <location>
        <begin position="200"/>
        <end position="219"/>
    </location>
</feature>
<evidence type="ECO:0000259" key="8">
    <source>
        <dbReference type="PROSITE" id="PS50109"/>
    </source>
</evidence>
<comment type="caution">
    <text evidence="9">The sequence shown here is derived from an EMBL/GenBank/DDBJ whole genome shotgun (WGS) entry which is preliminary data.</text>
</comment>
<keyword evidence="7" id="KW-0812">Transmembrane</keyword>
<evidence type="ECO:0000256" key="4">
    <source>
        <dbReference type="ARBA" id="ARBA00022679"/>
    </source>
</evidence>
<feature type="transmembrane region" description="Helical" evidence="7">
    <location>
        <begin position="12"/>
        <end position="33"/>
    </location>
</feature>
<keyword evidence="7" id="KW-0472">Membrane</keyword>
<evidence type="ECO:0000313" key="10">
    <source>
        <dbReference type="Proteomes" id="UP000535511"/>
    </source>
</evidence>
<keyword evidence="5 9" id="KW-0418">Kinase</keyword>
<keyword evidence="6" id="KW-0902">Two-component regulatory system</keyword>
<evidence type="ECO:0000256" key="5">
    <source>
        <dbReference type="ARBA" id="ARBA00022777"/>
    </source>
</evidence>
<feature type="domain" description="Histidine kinase" evidence="8">
    <location>
        <begin position="277"/>
        <end position="475"/>
    </location>
</feature>
<evidence type="ECO:0000256" key="3">
    <source>
        <dbReference type="ARBA" id="ARBA00022553"/>
    </source>
</evidence>